<dbReference type="EMBL" id="HBEO01005240">
    <property type="protein sequence ID" value="CAD8471650.1"/>
    <property type="molecule type" value="Transcribed_RNA"/>
</dbReference>
<protein>
    <submittedName>
        <fullName evidence="2">Uncharacterized protein</fullName>
    </submittedName>
</protein>
<proteinExistence type="predicted"/>
<gene>
    <name evidence="2" type="ORF">HPHI1048_LOCUS3720</name>
</gene>
<keyword evidence="1" id="KW-0175">Coiled coil</keyword>
<name>A0A7S0E3R5_9CRYP</name>
<accession>A0A7S0E3R5</accession>
<evidence type="ECO:0000256" key="1">
    <source>
        <dbReference type="SAM" id="Coils"/>
    </source>
</evidence>
<organism evidence="2">
    <name type="scientific">Hanusia phi</name>
    <dbReference type="NCBI Taxonomy" id="3032"/>
    <lineage>
        <taxon>Eukaryota</taxon>
        <taxon>Cryptophyceae</taxon>
        <taxon>Pyrenomonadales</taxon>
        <taxon>Geminigeraceae</taxon>
        <taxon>Hanusia</taxon>
    </lineage>
</organism>
<dbReference type="AlphaFoldDB" id="A0A7S0E3R5"/>
<feature type="coiled-coil region" evidence="1">
    <location>
        <begin position="293"/>
        <end position="393"/>
    </location>
</feature>
<evidence type="ECO:0000313" key="2">
    <source>
        <dbReference type="EMBL" id="CAD8471650.1"/>
    </source>
</evidence>
<reference evidence="2" key="1">
    <citation type="submission" date="2021-01" db="EMBL/GenBank/DDBJ databases">
        <authorList>
            <person name="Corre E."/>
            <person name="Pelletier E."/>
            <person name="Niang G."/>
            <person name="Scheremetjew M."/>
            <person name="Finn R."/>
            <person name="Kale V."/>
            <person name="Holt S."/>
            <person name="Cochrane G."/>
            <person name="Meng A."/>
            <person name="Brown T."/>
            <person name="Cohen L."/>
        </authorList>
    </citation>
    <scope>NUCLEOTIDE SEQUENCE</scope>
    <source>
        <strain evidence="2">CCMP325</strain>
    </source>
</reference>
<feature type="coiled-coil region" evidence="1">
    <location>
        <begin position="450"/>
        <end position="512"/>
    </location>
</feature>
<sequence>MPSWGGMWNQKARSFALIVVAASTVLVLIASHTSSLGASSSLLQYAGYYIPHRSVSRIPALSTRDLALLQRSYRAYKAAIANARATEAEIRTLISSYKKFHKRAIQHVDKPLRVYQQTITPVYQQTITPIRIHYLPQPTADRITAQAWEDSHALLKKLHAEIAEEQAKLASMSKADEDIVEQHDDVKQSLANLLFSSRSTADEMENLRNFYGQKVMKVQGELRDVEKEQQKAVEVARKRSDVAWRAKARLVDELARAIATSGYYDDEVERAKTYRDLLRDQAGQAVGDAAKAKVQLEAASEAATKAHEDAEEAIARRRVDEVKAKVIKQATWRRNAAGEELARAKAKLMETSMSAKVQVAVAEEEKEDAKRAAEEAEEARNAYQDRKAALLHKQEDIVDAKLSAQEAAAEDELYSRKIGEAQADLERVMLAREEAVNASRGAQEAVGMAAQEASLAVAQAEWKAKALEAELNALEKVVEEDREEVQTSAAKARGAEEVSAAAQKRKEELLEQRVFSNASAAAAANELSLEEERSIALLERAKRVEDEAMGKKSSAETLLKTVDGLAGLARQAAATGPQPMTFVAAAAAPATGKQTIDIHVIPHAPVLGPMGEEGMVAFDSSDNGAKKLRKAGLNV</sequence>